<protein>
    <submittedName>
        <fullName evidence="1">Uncharacterized protein</fullName>
    </submittedName>
</protein>
<evidence type="ECO:0000313" key="1">
    <source>
        <dbReference type="EMBL" id="KAB5536882.1"/>
    </source>
</evidence>
<keyword evidence="2" id="KW-1185">Reference proteome</keyword>
<name>A0A5N5L2R5_PANHP</name>
<organism evidence="1 2">
    <name type="scientific">Pangasianodon hypophthalmus</name>
    <name type="common">Striped catfish</name>
    <name type="synonym">Helicophagus hypophthalmus</name>
    <dbReference type="NCBI Taxonomy" id="310915"/>
    <lineage>
        <taxon>Eukaryota</taxon>
        <taxon>Metazoa</taxon>
        <taxon>Chordata</taxon>
        <taxon>Craniata</taxon>
        <taxon>Vertebrata</taxon>
        <taxon>Euteleostomi</taxon>
        <taxon>Actinopterygii</taxon>
        <taxon>Neopterygii</taxon>
        <taxon>Teleostei</taxon>
        <taxon>Ostariophysi</taxon>
        <taxon>Siluriformes</taxon>
        <taxon>Pangasiidae</taxon>
        <taxon>Pangasianodon</taxon>
    </lineage>
</organism>
<dbReference type="Proteomes" id="UP000327468">
    <property type="component" value="Chromosome 20"/>
</dbReference>
<comment type="caution">
    <text evidence="1">The sequence shown here is derived from an EMBL/GenBank/DDBJ whole genome shotgun (WGS) entry which is preliminary data.</text>
</comment>
<reference evidence="1 2" key="1">
    <citation type="submission" date="2019-06" db="EMBL/GenBank/DDBJ databases">
        <title>A chromosome-scale genome assembly of the striped catfish, Pangasianodon hypophthalmus.</title>
        <authorList>
            <person name="Wen M."/>
            <person name="Zahm M."/>
            <person name="Roques C."/>
            <person name="Cabau C."/>
            <person name="Klopp C."/>
            <person name="Donnadieu C."/>
            <person name="Jouanno E."/>
            <person name="Avarre J.-C."/>
            <person name="Campet M."/>
            <person name="Ha T.T.T."/>
            <person name="Dugue R."/>
            <person name="Lampietro C."/>
            <person name="Louis A."/>
            <person name="Herpin A."/>
            <person name="Echchiki A."/>
            <person name="Berthelot C."/>
            <person name="Parey E."/>
            <person name="Roest-Crollius H."/>
            <person name="Braasch I."/>
            <person name="Postlethwait J."/>
            <person name="Bobe J."/>
            <person name="Montfort J."/>
            <person name="Bouchez O."/>
            <person name="Begum T."/>
            <person name="Schartl M."/>
            <person name="Guiguen Y."/>
        </authorList>
    </citation>
    <scope>NUCLEOTIDE SEQUENCE [LARGE SCALE GENOMIC DNA]</scope>
    <source>
        <strain evidence="1 2">Indonesia</strain>
        <tissue evidence="1">Blood</tissue>
    </source>
</reference>
<gene>
    <name evidence="1" type="ORF">PHYPO_G00112420</name>
</gene>
<accession>A0A5N5L2R5</accession>
<dbReference type="EMBL" id="VFJC01000021">
    <property type="protein sequence ID" value="KAB5536882.1"/>
    <property type="molecule type" value="Genomic_DNA"/>
</dbReference>
<dbReference type="AlphaFoldDB" id="A0A5N5L2R5"/>
<proteinExistence type="predicted"/>
<sequence length="106" mass="11965">MCTYNRTGSCNLTESIQNNACALRALNEVRAHAVSQSVCSAEAPRGSSWLHGKDNAAREPYFRPHFRLRGHVVTHQTGRWDSFPFYVEDRSPIGKLYDEPTAERIG</sequence>
<evidence type="ECO:0000313" key="2">
    <source>
        <dbReference type="Proteomes" id="UP000327468"/>
    </source>
</evidence>